<dbReference type="NCBIfam" id="NF045485">
    <property type="entry name" value="FPPsyn"/>
    <property type="match status" value="1"/>
</dbReference>
<dbReference type="SFLD" id="SFLDG01017">
    <property type="entry name" value="Polyprenyl_Transferase_Like"/>
    <property type="match status" value="1"/>
</dbReference>
<dbReference type="PANTHER" id="PTHR43281">
    <property type="entry name" value="FARNESYL DIPHOSPHATE SYNTHASE"/>
    <property type="match status" value="1"/>
</dbReference>
<dbReference type="GO" id="GO:0046872">
    <property type="term" value="F:metal ion binding"/>
    <property type="evidence" value="ECO:0007669"/>
    <property type="project" value="UniProtKB-KW"/>
</dbReference>
<reference evidence="8 9" key="1">
    <citation type="journal article" date="2018" name="ISME J.">
        <title>Endosymbiont genomes yield clues of tubeworm success.</title>
        <authorList>
            <person name="Li Y."/>
            <person name="Liles M.R."/>
            <person name="Halanych K.M."/>
        </authorList>
    </citation>
    <scope>NUCLEOTIDE SEQUENCE [LARGE SCALE GENOMIC DNA]</scope>
    <source>
        <strain evidence="8">A1464</strain>
    </source>
</reference>
<dbReference type="InterPro" id="IPR053378">
    <property type="entry name" value="Prenyl_diphosphate_synthase"/>
</dbReference>
<dbReference type="SUPFAM" id="SSF48576">
    <property type="entry name" value="Terpenoid synthases"/>
    <property type="match status" value="1"/>
</dbReference>
<keyword evidence="6" id="KW-0414">Isoprene biosynthesis</keyword>
<evidence type="ECO:0000256" key="2">
    <source>
        <dbReference type="ARBA" id="ARBA00006706"/>
    </source>
</evidence>
<dbReference type="FunFam" id="1.10.600.10:FF:000001">
    <property type="entry name" value="Geranylgeranyl diphosphate synthase"/>
    <property type="match status" value="1"/>
</dbReference>
<keyword evidence="5" id="KW-0460">Magnesium</keyword>
<dbReference type="Gene3D" id="1.10.600.10">
    <property type="entry name" value="Farnesyl Diphosphate Synthase"/>
    <property type="match status" value="1"/>
</dbReference>
<evidence type="ECO:0000313" key="9">
    <source>
        <dbReference type="Proteomes" id="UP000254266"/>
    </source>
</evidence>
<evidence type="ECO:0000256" key="6">
    <source>
        <dbReference type="ARBA" id="ARBA00023229"/>
    </source>
</evidence>
<dbReference type="NCBIfam" id="NF007877">
    <property type="entry name" value="PRK10581.1"/>
    <property type="match status" value="1"/>
</dbReference>
<dbReference type="InterPro" id="IPR008949">
    <property type="entry name" value="Isoprenoid_synthase_dom_sf"/>
</dbReference>
<proteinExistence type="inferred from homology"/>
<dbReference type="SFLD" id="SFLDS00005">
    <property type="entry name" value="Isoprenoid_Synthase_Type_I"/>
    <property type="match status" value="1"/>
</dbReference>
<protein>
    <submittedName>
        <fullName evidence="8">(2E,6E)-farnesyl diphosphate synthase</fullName>
    </submittedName>
</protein>
<gene>
    <name evidence="8" type="ORF">DIZ80_14200</name>
</gene>
<evidence type="ECO:0000313" key="8">
    <source>
        <dbReference type="EMBL" id="RDH81253.1"/>
    </source>
</evidence>
<dbReference type="PROSITE" id="PS00444">
    <property type="entry name" value="POLYPRENYL_SYNTHASE_2"/>
    <property type="match status" value="1"/>
</dbReference>
<dbReference type="GO" id="GO:0016114">
    <property type="term" value="P:terpenoid biosynthetic process"/>
    <property type="evidence" value="ECO:0007669"/>
    <property type="project" value="UniProtKB-ARBA"/>
</dbReference>
<evidence type="ECO:0000256" key="4">
    <source>
        <dbReference type="ARBA" id="ARBA00022723"/>
    </source>
</evidence>
<dbReference type="AlphaFoldDB" id="A0A370D8N4"/>
<keyword evidence="9" id="KW-1185">Reference proteome</keyword>
<dbReference type="PANTHER" id="PTHR43281:SF1">
    <property type="entry name" value="FARNESYL DIPHOSPHATE SYNTHASE"/>
    <property type="match status" value="1"/>
</dbReference>
<dbReference type="Proteomes" id="UP000254266">
    <property type="component" value="Unassembled WGS sequence"/>
</dbReference>
<evidence type="ECO:0000256" key="3">
    <source>
        <dbReference type="ARBA" id="ARBA00022679"/>
    </source>
</evidence>
<dbReference type="EMBL" id="QFXC01000013">
    <property type="protein sequence ID" value="RDH81253.1"/>
    <property type="molecule type" value="Genomic_DNA"/>
</dbReference>
<dbReference type="PROSITE" id="PS00723">
    <property type="entry name" value="POLYPRENYL_SYNTHASE_1"/>
    <property type="match status" value="1"/>
</dbReference>
<dbReference type="Pfam" id="PF00348">
    <property type="entry name" value="polyprenyl_synt"/>
    <property type="match status" value="1"/>
</dbReference>
<keyword evidence="3 7" id="KW-0808">Transferase</keyword>
<comment type="caution">
    <text evidence="8">The sequence shown here is derived from an EMBL/GenBank/DDBJ whole genome shotgun (WGS) entry which is preliminary data.</text>
</comment>
<dbReference type="InterPro" id="IPR033749">
    <property type="entry name" value="Polyprenyl_synt_CS"/>
</dbReference>
<sequence length="301" mass="32370">MPVDSQFKTSLKVYCERVDHHLNLWLPEPAGPEARLQEAMRYSVVGGGGKRVRPILVYAAGQALNVEPEQLDACACAVEIIHAYSLIHDDLPAMDDDDLRRGRPTCHVAFDDATAILAGDALQAFAFEVLASDSAMQTSAGNRIEMIKLLAQASGSVGMAGGQAIDLGAVGKSLVLEELENMHLLKTGALIRASVLLGAMCSPNIQAAKLEALDTYARCVGLAFQIHDDVLDVTADTETLGKPQGSDEQQNKPTYPALLGIEGARERALDLHKRAIKALESFDDSADVLRQLSAYIIERGH</sequence>
<dbReference type="GO" id="GO:0004659">
    <property type="term" value="F:prenyltransferase activity"/>
    <property type="evidence" value="ECO:0007669"/>
    <property type="project" value="InterPro"/>
</dbReference>
<accession>A0A370D8N4</accession>
<comment type="similarity">
    <text evidence="2 7">Belongs to the FPP/GGPP synthase family.</text>
</comment>
<evidence type="ECO:0000256" key="1">
    <source>
        <dbReference type="ARBA" id="ARBA00001946"/>
    </source>
</evidence>
<dbReference type="CDD" id="cd00685">
    <property type="entry name" value="Trans_IPPS_HT"/>
    <property type="match status" value="1"/>
</dbReference>
<keyword evidence="4" id="KW-0479">Metal-binding</keyword>
<evidence type="ECO:0000256" key="5">
    <source>
        <dbReference type="ARBA" id="ARBA00022842"/>
    </source>
</evidence>
<name>A0A370D8N4_9GAMM</name>
<dbReference type="GO" id="GO:0005737">
    <property type="term" value="C:cytoplasm"/>
    <property type="evidence" value="ECO:0007669"/>
    <property type="project" value="UniProtKB-ARBA"/>
</dbReference>
<evidence type="ECO:0000256" key="7">
    <source>
        <dbReference type="RuleBase" id="RU004466"/>
    </source>
</evidence>
<dbReference type="InterPro" id="IPR000092">
    <property type="entry name" value="Polyprenyl_synt"/>
</dbReference>
<organism evidence="8 9">
    <name type="scientific">endosymbiont of Galathealinum brachiosum</name>
    <dbReference type="NCBI Taxonomy" id="2200906"/>
    <lineage>
        <taxon>Bacteria</taxon>
        <taxon>Pseudomonadati</taxon>
        <taxon>Pseudomonadota</taxon>
        <taxon>Gammaproteobacteria</taxon>
        <taxon>sulfur-oxidizing symbionts</taxon>
    </lineage>
</organism>
<comment type="cofactor">
    <cofactor evidence="1">
        <name>Mg(2+)</name>
        <dbReference type="ChEBI" id="CHEBI:18420"/>
    </cofactor>
</comment>
<dbReference type="GO" id="GO:0008654">
    <property type="term" value="P:phospholipid biosynthetic process"/>
    <property type="evidence" value="ECO:0007669"/>
    <property type="project" value="UniProtKB-ARBA"/>
</dbReference>